<reference evidence="12 13" key="1">
    <citation type="submission" date="2024-03" db="EMBL/GenBank/DDBJ databases">
        <title>The Acrasis kona genome and developmental transcriptomes reveal deep origins of eukaryotic multicellular pathways.</title>
        <authorList>
            <person name="Sheikh S."/>
            <person name="Fu C.-J."/>
            <person name="Brown M.W."/>
            <person name="Baldauf S.L."/>
        </authorList>
    </citation>
    <scope>NUCLEOTIDE SEQUENCE [LARGE SCALE GENOMIC DNA]</scope>
    <source>
        <strain evidence="12 13">ATCC MYA-3509</strain>
    </source>
</reference>
<evidence type="ECO:0000256" key="7">
    <source>
        <dbReference type="ARBA" id="ARBA00023254"/>
    </source>
</evidence>
<dbReference type="GO" id="GO:0000794">
    <property type="term" value="C:condensed nuclear chromosome"/>
    <property type="evidence" value="ECO:0007669"/>
    <property type="project" value="TreeGrafter"/>
</dbReference>
<gene>
    <name evidence="12" type="ORF">AKO1_008772</name>
</gene>
<dbReference type="InterPro" id="IPR010776">
    <property type="entry name" value="Hop2_WH_dom"/>
</dbReference>
<keyword evidence="4 8" id="KW-0175">Coiled coil</keyword>
<evidence type="ECO:0000256" key="9">
    <source>
        <dbReference type="SAM" id="MobiDB-lite"/>
    </source>
</evidence>
<keyword evidence="5" id="KW-0233">DNA recombination</keyword>
<keyword evidence="7" id="KW-0469">Meiosis</keyword>
<dbReference type="GO" id="GO:0007129">
    <property type="term" value="P:homologous chromosome pairing at meiosis"/>
    <property type="evidence" value="ECO:0007669"/>
    <property type="project" value="TreeGrafter"/>
</dbReference>
<dbReference type="Gene3D" id="1.10.10.10">
    <property type="entry name" value="Winged helix-like DNA-binding domain superfamily/Winged helix DNA-binding domain"/>
    <property type="match status" value="1"/>
</dbReference>
<dbReference type="GO" id="GO:0120230">
    <property type="term" value="F:recombinase activator activity"/>
    <property type="evidence" value="ECO:0007669"/>
    <property type="project" value="TreeGrafter"/>
</dbReference>
<name>A0AAW2ZHS1_9EUKA</name>
<comment type="caution">
    <text evidence="12">The sequence shown here is derived from an EMBL/GenBank/DDBJ whole genome shotgun (WGS) entry which is preliminary data.</text>
</comment>
<dbReference type="InterPro" id="IPR040661">
    <property type="entry name" value="LZ3wCH"/>
</dbReference>
<feature type="coiled-coil region" evidence="8">
    <location>
        <begin position="184"/>
        <end position="248"/>
    </location>
</feature>
<evidence type="ECO:0000256" key="5">
    <source>
        <dbReference type="ARBA" id="ARBA00023172"/>
    </source>
</evidence>
<comment type="similarity">
    <text evidence="2">Belongs to the HOP2 family.</text>
</comment>
<feature type="domain" description="Homologous-pairing protein 2 winged helix" evidence="10">
    <location>
        <begin position="111"/>
        <end position="172"/>
    </location>
</feature>
<feature type="domain" description="Leucine zipper with capping helix" evidence="11">
    <location>
        <begin position="253"/>
        <end position="307"/>
    </location>
</feature>
<evidence type="ECO:0000259" key="11">
    <source>
        <dbReference type="Pfam" id="PF18517"/>
    </source>
</evidence>
<dbReference type="GO" id="GO:0003690">
    <property type="term" value="F:double-stranded DNA binding"/>
    <property type="evidence" value="ECO:0007669"/>
    <property type="project" value="TreeGrafter"/>
</dbReference>
<protein>
    <recommendedName>
        <fullName evidence="3">Homologous-pairing protein 2 homolog</fullName>
    </recommendedName>
</protein>
<evidence type="ECO:0000313" key="13">
    <source>
        <dbReference type="Proteomes" id="UP001431209"/>
    </source>
</evidence>
<dbReference type="PANTHER" id="PTHR15938">
    <property type="entry name" value="TBP-1 INTERACTING PROTEIN"/>
    <property type="match status" value="1"/>
</dbReference>
<dbReference type="GO" id="GO:0010774">
    <property type="term" value="P:meiotic strand invasion involved in reciprocal meiotic recombination"/>
    <property type="evidence" value="ECO:0007669"/>
    <property type="project" value="TreeGrafter"/>
</dbReference>
<feature type="compositionally biased region" description="Low complexity" evidence="9">
    <location>
        <begin position="85"/>
        <end position="103"/>
    </location>
</feature>
<keyword evidence="13" id="KW-1185">Reference proteome</keyword>
<dbReference type="InterPro" id="IPR036388">
    <property type="entry name" value="WH-like_DNA-bd_sf"/>
</dbReference>
<evidence type="ECO:0000256" key="6">
    <source>
        <dbReference type="ARBA" id="ARBA00023242"/>
    </source>
</evidence>
<dbReference type="Pfam" id="PF07106">
    <property type="entry name" value="WHD_TBPIP"/>
    <property type="match status" value="1"/>
</dbReference>
<sequence length="318" mass="36015">MAGKKRKADSESEAEDDEDFVVAVDSEDDEEDVSKEVEEESDDDFKQPKKKAKKDSPEKKDTKKKAPAKKTAKKDTKETKKKATTTKATPAKAKGGKAAATKPDVIKSESEAKRVILEYLQTSNRPYSLQNMLDNLHGRVKKAMCQKCLDKLVEEEEATCKESGKAKVYYVNQDKMEVMDPEELKALNQQIKERQQELSALTAENRTLNTKKSEAVNAPSNAKLKERIEKLTEETETKAERLKSLKEGANLCTPEQKKAAQATLGKYVTEWKKRKRWAMEVINLILDQGSKTKDELYEELDLETDEMKGVDVKDMNIM</sequence>
<dbReference type="Pfam" id="PF18517">
    <property type="entry name" value="LZ3wCH"/>
    <property type="match status" value="1"/>
</dbReference>
<comment type="subcellular location">
    <subcellularLocation>
        <location evidence="1">Nucleus</location>
    </subcellularLocation>
</comment>
<dbReference type="EMBL" id="JAOPGA020001434">
    <property type="protein sequence ID" value="KAL0488355.1"/>
    <property type="molecule type" value="Genomic_DNA"/>
</dbReference>
<evidence type="ECO:0000256" key="8">
    <source>
        <dbReference type="SAM" id="Coils"/>
    </source>
</evidence>
<dbReference type="Proteomes" id="UP001431209">
    <property type="component" value="Unassembled WGS sequence"/>
</dbReference>
<evidence type="ECO:0000256" key="4">
    <source>
        <dbReference type="ARBA" id="ARBA00023054"/>
    </source>
</evidence>
<organism evidence="12 13">
    <name type="scientific">Acrasis kona</name>
    <dbReference type="NCBI Taxonomy" id="1008807"/>
    <lineage>
        <taxon>Eukaryota</taxon>
        <taxon>Discoba</taxon>
        <taxon>Heterolobosea</taxon>
        <taxon>Tetramitia</taxon>
        <taxon>Eutetramitia</taxon>
        <taxon>Acrasidae</taxon>
        <taxon>Acrasis</taxon>
    </lineage>
</organism>
<dbReference type="GO" id="GO:0120231">
    <property type="term" value="C:DNA recombinase auxiliary factor complex"/>
    <property type="evidence" value="ECO:0007669"/>
    <property type="project" value="TreeGrafter"/>
</dbReference>
<evidence type="ECO:0000256" key="1">
    <source>
        <dbReference type="ARBA" id="ARBA00004123"/>
    </source>
</evidence>
<dbReference type="AlphaFoldDB" id="A0AAW2ZHS1"/>
<proteinExistence type="inferred from homology"/>
<evidence type="ECO:0000313" key="12">
    <source>
        <dbReference type="EMBL" id="KAL0488355.1"/>
    </source>
</evidence>
<dbReference type="PANTHER" id="PTHR15938:SF0">
    <property type="entry name" value="HOMOLOGOUS-PAIRING PROTEIN 2 HOMOLOG"/>
    <property type="match status" value="1"/>
</dbReference>
<dbReference type="GO" id="GO:0000709">
    <property type="term" value="P:meiotic joint molecule formation"/>
    <property type="evidence" value="ECO:0007669"/>
    <property type="project" value="TreeGrafter"/>
</dbReference>
<evidence type="ECO:0000256" key="3">
    <source>
        <dbReference type="ARBA" id="ARBA00016093"/>
    </source>
</evidence>
<keyword evidence="6" id="KW-0539">Nucleus</keyword>
<accession>A0AAW2ZHS1</accession>
<feature type="compositionally biased region" description="Acidic residues" evidence="9">
    <location>
        <begin position="11"/>
        <end position="43"/>
    </location>
</feature>
<evidence type="ECO:0000259" key="10">
    <source>
        <dbReference type="Pfam" id="PF07106"/>
    </source>
</evidence>
<feature type="region of interest" description="Disordered" evidence="9">
    <location>
        <begin position="1"/>
        <end position="105"/>
    </location>
</feature>
<evidence type="ECO:0000256" key="2">
    <source>
        <dbReference type="ARBA" id="ARBA00007922"/>
    </source>
</evidence>
<feature type="compositionally biased region" description="Basic residues" evidence="9">
    <location>
        <begin position="62"/>
        <end position="72"/>
    </location>
</feature>